<keyword evidence="2 11" id="KW-0813">Transport</keyword>
<dbReference type="PANTHER" id="PTHR48021">
    <property type="match status" value="1"/>
</dbReference>
<dbReference type="InterPro" id="IPR044775">
    <property type="entry name" value="MFS_ERD6/Tret1-like"/>
</dbReference>
<dbReference type="Gene3D" id="1.20.1250.20">
    <property type="entry name" value="MFS general substrate transporter like domains"/>
    <property type="match status" value="1"/>
</dbReference>
<dbReference type="CDD" id="cd17358">
    <property type="entry name" value="MFS_GLUT6_8_Class3_like"/>
    <property type="match status" value="1"/>
</dbReference>
<protein>
    <recommendedName>
        <fullName evidence="10">Facilitated trehalose transporter Tret1</fullName>
    </recommendedName>
</protein>
<reference evidence="14" key="1">
    <citation type="submission" date="2021-03" db="EMBL/GenBank/DDBJ databases">
        <title>Chromosome level genome of the anhydrobiotic midge Polypedilum vanderplanki.</title>
        <authorList>
            <person name="Yoshida Y."/>
            <person name="Kikawada T."/>
            <person name="Gusev O."/>
        </authorList>
    </citation>
    <scope>NUCLEOTIDE SEQUENCE</scope>
    <source>
        <strain evidence="14">NIAS01</strain>
        <tissue evidence="14">Whole body or cell culture</tissue>
    </source>
</reference>
<evidence type="ECO:0000256" key="2">
    <source>
        <dbReference type="ARBA" id="ARBA00022448"/>
    </source>
</evidence>
<feature type="transmembrane region" description="Helical" evidence="12">
    <location>
        <begin position="318"/>
        <end position="341"/>
    </location>
</feature>
<dbReference type="OrthoDB" id="7784858at2759"/>
<dbReference type="NCBIfam" id="TIGR00879">
    <property type="entry name" value="SP"/>
    <property type="match status" value="1"/>
</dbReference>
<proteinExistence type="inferred from homology"/>
<feature type="domain" description="Major facilitator superfamily (MFS) profile" evidence="13">
    <location>
        <begin position="17"/>
        <end position="444"/>
    </location>
</feature>
<feature type="transmembrane region" description="Helical" evidence="12">
    <location>
        <begin position="252"/>
        <end position="276"/>
    </location>
</feature>
<dbReference type="AlphaFoldDB" id="A0A9J6CP18"/>
<evidence type="ECO:0000256" key="12">
    <source>
        <dbReference type="SAM" id="Phobius"/>
    </source>
</evidence>
<feature type="transmembrane region" description="Helical" evidence="12">
    <location>
        <begin position="59"/>
        <end position="79"/>
    </location>
</feature>
<evidence type="ECO:0000256" key="3">
    <source>
        <dbReference type="ARBA" id="ARBA00022475"/>
    </source>
</evidence>
<organism evidence="14 15">
    <name type="scientific">Polypedilum vanderplanki</name>
    <name type="common">Sleeping chironomid midge</name>
    <dbReference type="NCBI Taxonomy" id="319348"/>
    <lineage>
        <taxon>Eukaryota</taxon>
        <taxon>Metazoa</taxon>
        <taxon>Ecdysozoa</taxon>
        <taxon>Arthropoda</taxon>
        <taxon>Hexapoda</taxon>
        <taxon>Insecta</taxon>
        <taxon>Pterygota</taxon>
        <taxon>Neoptera</taxon>
        <taxon>Endopterygota</taxon>
        <taxon>Diptera</taxon>
        <taxon>Nematocera</taxon>
        <taxon>Chironomoidea</taxon>
        <taxon>Chironomidae</taxon>
        <taxon>Chironominae</taxon>
        <taxon>Polypedilum</taxon>
        <taxon>Polypedilum</taxon>
    </lineage>
</organism>
<keyword evidence="4" id="KW-0762">Sugar transport</keyword>
<dbReference type="InterPro" id="IPR050549">
    <property type="entry name" value="MFS_Trehalose_Transporter"/>
</dbReference>
<dbReference type="EMBL" id="JADBJN010000001">
    <property type="protein sequence ID" value="KAG5684034.1"/>
    <property type="molecule type" value="Genomic_DNA"/>
</dbReference>
<comment type="subcellular location">
    <subcellularLocation>
        <location evidence="1">Cell membrane</location>
        <topology evidence="1">Multi-pass membrane protein</topology>
    </subcellularLocation>
</comment>
<evidence type="ECO:0000256" key="10">
    <source>
        <dbReference type="ARBA" id="ARBA00069106"/>
    </source>
</evidence>
<feature type="transmembrane region" description="Helical" evidence="12">
    <location>
        <begin position="389"/>
        <end position="409"/>
    </location>
</feature>
<gene>
    <name evidence="14" type="ORF">PVAND_013287</name>
</gene>
<dbReference type="Pfam" id="PF00083">
    <property type="entry name" value="Sugar_tr"/>
    <property type="match status" value="1"/>
</dbReference>
<comment type="similarity">
    <text evidence="9">Belongs to the major facilitator superfamily. Sugar transporter (TC 2.A.1.1) family. Trehalose transporter subfamily.</text>
</comment>
<keyword evidence="3" id="KW-1003">Cell membrane</keyword>
<dbReference type="PROSITE" id="PS00217">
    <property type="entry name" value="SUGAR_TRANSPORT_2"/>
    <property type="match status" value="1"/>
</dbReference>
<evidence type="ECO:0000256" key="9">
    <source>
        <dbReference type="ARBA" id="ARBA00024348"/>
    </source>
</evidence>
<evidence type="ECO:0000256" key="8">
    <source>
        <dbReference type="ARBA" id="ARBA00023180"/>
    </source>
</evidence>
<evidence type="ECO:0000259" key="13">
    <source>
        <dbReference type="PROSITE" id="PS50850"/>
    </source>
</evidence>
<keyword evidence="7 12" id="KW-0472">Membrane</keyword>
<feature type="transmembrane region" description="Helical" evidence="12">
    <location>
        <begin position="12"/>
        <end position="34"/>
    </location>
</feature>
<feature type="transmembrane region" description="Helical" evidence="12">
    <location>
        <begin position="421"/>
        <end position="440"/>
    </location>
</feature>
<keyword evidence="15" id="KW-1185">Reference proteome</keyword>
<dbReference type="InterPro" id="IPR020846">
    <property type="entry name" value="MFS_dom"/>
</dbReference>
<dbReference type="GO" id="GO:0051119">
    <property type="term" value="F:sugar transmembrane transporter activity"/>
    <property type="evidence" value="ECO:0007669"/>
    <property type="project" value="InterPro"/>
</dbReference>
<dbReference type="SUPFAM" id="SSF103473">
    <property type="entry name" value="MFS general substrate transporter"/>
    <property type="match status" value="1"/>
</dbReference>
<evidence type="ECO:0000313" key="14">
    <source>
        <dbReference type="EMBL" id="KAG5684034.1"/>
    </source>
</evidence>
<evidence type="ECO:0000256" key="6">
    <source>
        <dbReference type="ARBA" id="ARBA00022989"/>
    </source>
</evidence>
<keyword evidence="6 12" id="KW-1133">Transmembrane helix</keyword>
<dbReference type="GO" id="GO:0005886">
    <property type="term" value="C:plasma membrane"/>
    <property type="evidence" value="ECO:0007669"/>
    <property type="project" value="UniProtKB-SubCell"/>
</dbReference>
<dbReference type="InterPro" id="IPR003663">
    <property type="entry name" value="Sugar/inositol_transpt"/>
</dbReference>
<evidence type="ECO:0000256" key="11">
    <source>
        <dbReference type="RuleBase" id="RU003346"/>
    </source>
</evidence>
<accession>A0A9J6CP18</accession>
<dbReference type="PRINTS" id="PR00171">
    <property type="entry name" value="SUGRTRNSPORT"/>
</dbReference>
<dbReference type="Proteomes" id="UP001107558">
    <property type="component" value="Chromosome 1"/>
</dbReference>
<evidence type="ECO:0000256" key="5">
    <source>
        <dbReference type="ARBA" id="ARBA00022692"/>
    </source>
</evidence>
<feature type="transmembrane region" description="Helical" evidence="12">
    <location>
        <begin position="112"/>
        <end position="132"/>
    </location>
</feature>
<feature type="transmembrane region" description="Helical" evidence="12">
    <location>
        <begin position="144"/>
        <end position="164"/>
    </location>
</feature>
<feature type="transmembrane region" description="Helical" evidence="12">
    <location>
        <begin position="353"/>
        <end position="377"/>
    </location>
</feature>
<keyword evidence="5 12" id="KW-0812">Transmembrane</keyword>
<dbReference type="InterPro" id="IPR005828">
    <property type="entry name" value="MFS_sugar_transport-like"/>
</dbReference>
<dbReference type="PROSITE" id="PS50850">
    <property type="entry name" value="MFS"/>
    <property type="match status" value="1"/>
</dbReference>
<dbReference type="PROSITE" id="PS00216">
    <property type="entry name" value="SUGAR_TRANSPORT_1"/>
    <property type="match status" value="1"/>
</dbReference>
<name>A0A9J6CP18_POLVA</name>
<comment type="caution">
    <text evidence="14">The sequence shown here is derived from an EMBL/GenBank/DDBJ whole genome shotgun (WGS) entry which is preliminary data.</text>
</comment>
<dbReference type="FunFam" id="1.20.1250.20:FF:000055">
    <property type="entry name" value="Facilitated trehalose transporter Tret1-2 homolog"/>
    <property type="match status" value="1"/>
</dbReference>
<evidence type="ECO:0000313" key="15">
    <source>
        <dbReference type="Proteomes" id="UP001107558"/>
    </source>
</evidence>
<evidence type="ECO:0000256" key="7">
    <source>
        <dbReference type="ARBA" id="ARBA00023136"/>
    </source>
</evidence>
<feature type="transmembrane region" description="Helical" evidence="12">
    <location>
        <begin position="170"/>
        <end position="190"/>
    </location>
</feature>
<evidence type="ECO:0000256" key="1">
    <source>
        <dbReference type="ARBA" id="ARBA00004651"/>
    </source>
</evidence>
<evidence type="ECO:0000256" key="4">
    <source>
        <dbReference type="ARBA" id="ARBA00022597"/>
    </source>
</evidence>
<keyword evidence="8" id="KW-0325">Glycoprotein</keyword>
<dbReference type="GO" id="GO:0015574">
    <property type="term" value="F:trehalose transmembrane transporter activity"/>
    <property type="evidence" value="ECO:0007669"/>
    <property type="project" value="UniProtKB-ARBA"/>
</dbReference>
<dbReference type="InterPro" id="IPR005829">
    <property type="entry name" value="Sugar_transporter_CS"/>
</dbReference>
<dbReference type="InterPro" id="IPR036259">
    <property type="entry name" value="MFS_trans_sf"/>
</dbReference>
<sequence length="464" mass="51895">MTDLNYQYTKKWPQYLAGAAASGGALAVGTALGWPAPLEGKLLDEQEQGFEITPSQWDWIGSIITIGCAISCLPIGFLMNKFGRKWTMLSLVIPFLIGWALLIWAQNFAMLLIGRLFIGLAGGAFCISAPLYSAEIAEKEIRGIIGTFFQLLINLGILFVYCIGPYLSVLWTNVTCALVAVVFGIVFFFMPESPVYLVIKNREDEAKQSYKWLRGESFDPDNEIKALKDEIAENERNKISFREVMRLRASKMAIFIGFGLATFQQMSGINVVIFYSTRIFREAEVDMDEDISTIIMGFINFSFTIVGALLVDRLGRRVLLLTSIIGMTLCTLALGVFFFLIDNDLAEPTSLSWLPLTSLSIFLIAFAIGYGPVVWLMISEVYSKELSGFISPFTGFYNWMFAFIITLTFRPIAELISTGPTFWIFSGASFIGILFTFFVIPETKGKSMSDIQRLLSGEKYIQKS</sequence>
<dbReference type="PANTHER" id="PTHR48021:SF1">
    <property type="entry name" value="GH07001P-RELATED"/>
    <property type="match status" value="1"/>
</dbReference>
<feature type="transmembrane region" description="Helical" evidence="12">
    <location>
        <begin position="86"/>
        <end position="106"/>
    </location>
</feature>
<feature type="transmembrane region" description="Helical" evidence="12">
    <location>
        <begin position="291"/>
        <end position="311"/>
    </location>
</feature>